<evidence type="ECO:0000256" key="1">
    <source>
        <dbReference type="SAM" id="Phobius"/>
    </source>
</evidence>
<sequence>MALGYFVGAVLWASERFPRAAWTRWLNIGVLVALTGGILLTLNYDWMAGAVFPWVNPTDPFDERLSLDSVLTGIGVSLFLLHLLTWWRAHRS</sequence>
<accession>A0ABQ3V9G0</accession>
<dbReference type="Proteomes" id="UP000635565">
    <property type="component" value="Unassembled WGS sequence"/>
</dbReference>
<feature type="transmembrane region" description="Helical" evidence="1">
    <location>
        <begin position="25"/>
        <end position="44"/>
    </location>
</feature>
<gene>
    <name evidence="2" type="ORF">KSZ_05610</name>
</gene>
<evidence type="ECO:0008006" key="4">
    <source>
        <dbReference type="Google" id="ProtNLM"/>
    </source>
</evidence>
<evidence type="ECO:0000313" key="3">
    <source>
        <dbReference type="Proteomes" id="UP000635565"/>
    </source>
</evidence>
<keyword evidence="1" id="KW-0812">Transmembrane</keyword>
<name>A0ABQ3V9G0_9CHLR</name>
<reference evidence="2 3" key="1">
    <citation type="journal article" date="2021" name="Int. J. Syst. Evol. Microbiol.">
        <title>Reticulibacter mediterranei gen. nov., sp. nov., within the new family Reticulibacteraceae fam. nov., and Ktedonospora formicarum gen. nov., sp. nov., Ktedonobacter robiniae sp. nov., Dictyobacter formicarum sp. nov. and Dictyobacter arantiisoli sp. nov., belonging to the class Ktedonobacteria.</title>
        <authorList>
            <person name="Yabe S."/>
            <person name="Zheng Y."/>
            <person name="Wang C.M."/>
            <person name="Sakai Y."/>
            <person name="Abe K."/>
            <person name="Yokota A."/>
            <person name="Donadio S."/>
            <person name="Cavaletti L."/>
            <person name="Monciardini P."/>
        </authorList>
    </citation>
    <scope>NUCLEOTIDE SEQUENCE [LARGE SCALE GENOMIC DNA]</scope>
    <source>
        <strain evidence="2 3">SOSP1-9</strain>
    </source>
</reference>
<protein>
    <recommendedName>
        <fullName evidence="4">Lycopene cyclase domain-containing protein</fullName>
    </recommendedName>
</protein>
<keyword evidence="1" id="KW-0472">Membrane</keyword>
<keyword evidence="1" id="KW-1133">Transmembrane helix</keyword>
<keyword evidence="3" id="KW-1185">Reference proteome</keyword>
<proteinExistence type="predicted"/>
<organism evidence="2 3">
    <name type="scientific">Dictyobacter formicarum</name>
    <dbReference type="NCBI Taxonomy" id="2778368"/>
    <lineage>
        <taxon>Bacteria</taxon>
        <taxon>Bacillati</taxon>
        <taxon>Chloroflexota</taxon>
        <taxon>Ktedonobacteria</taxon>
        <taxon>Ktedonobacterales</taxon>
        <taxon>Dictyobacteraceae</taxon>
        <taxon>Dictyobacter</taxon>
    </lineage>
</organism>
<dbReference type="RefSeq" id="WP_201360229.1">
    <property type="nucleotide sequence ID" value="NZ_BNJJ01000002.1"/>
</dbReference>
<comment type="caution">
    <text evidence="2">The sequence shown here is derived from an EMBL/GenBank/DDBJ whole genome shotgun (WGS) entry which is preliminary data.</text>
</comment>
<evidence type="ECO:0000313" key="2">
    <source>
        <dbReference type="EMBL" id="GHO82555.1"/>
    </source>
</evidence>
<feature type="transmembrane region" description="Helical" evidence="1">
    <location>
        <begin position="64"/>
        <end position="87"/>
    </location>
</feature>
<dbReference type="EMBL" id="BNJJ01000002">
    <property type="protein sequence ID" value="GHO82555.1"/>
    <property type="molecule type" value="Genomic_DNA"/>
</dbReference>